<dbReference type="EMBL" id="LT796768">
    <property type="protein sequence ID" value="SKB07794.1"/>
    <property type="molecule type" value="Genomic_DNA"/>
</dbReference>
<evidence type="ECO:0000256" key="3">
    <source>
        <dbReference type="ARBA" id="ARBA00022448"/>
    </source>
</evidence>
<evidence type="ECO:0000256" key="5">
    <source>
        <dbReference type="ARBA" id="ARBA00022989"/>
    </source>
</evidence>
<feature type="transmembrane region" description="Helical" evidence="7">
    <location>
        <begin position="188"/>
        <end position="205"/>
    </location>
</feature>
<feature type="transmembrane region" description="Helical" evidence="7">
    <location>
        <begin position="90"/>
        <end position="109"/>
    </location>
</feature>
<proteinExistence type="inferred from homology"/>
<keyword evidence="4 7" id="KW-0812">Transmembrane</keyword>
<dbReference type="Proteomes" id="UP000191040">
    <property type="component" value="Chromosome I"/>
</dbReference>
<feature type="transmembrane region" description="Helical" evidence="7">
    <location>
        <begin position="115"/>
        <end position="134"/>
    </location>
</feature>
<feature type="transmembrane region" description="Helical" evidence="7">
    <location>
        <begin position="21"/>
        <end position="43"/>
    </location>
</feature>
<dbReference type="PANTHER" id="PTHR43337:SF1">
    <property type="entry name" value="XANTHINE_URACIL PERMEASE C887.17-RELATED"/>
    <property type="match status" value="1"/>
</dbReference>
<feature type="transmembrane region" description="Helical" evidence="7">
    <location>
        <begin position="212"/>
        <end position="231"/>
    </location>
</feature>
<evidence type="ECO:0000256" key="7">
    <source>
        <dbReference type="SAM" id="Phobius"/>
    </source>
</evidence>
<dbReference type="Pfam" id="PF00860">
    <property type="entry name" value="Xan_ur_permease"/>
    <property type="match status" value="1"/>
</dbReference>
<evidence type="ECO:0000313" key="8">
    <source>
        <dbReference type="EMBL" id="SKB07794.1"/>
    </source>
</evidence>
<feature type="transmembrane region" description="Helical" evidence="7">
    <location>
        <begin position="278"/>
        <end position="296"/>
    </location>
</feature>
<evidence type="ECO:0000313" key="9">
    <source>
        <dbReference type="Proteomes" id="UP000191040"/>
    </source>
</evidence>
<keyword evidence="6 7" id="KW-0472">Membrane</keyword>
<feature type="transmembrane region" description="Helical" evidence="7">
    <location>
        <begin position="454"/>
        <end position="471"/>
    </location>
</feature>
<dbReference type="RefSeq" id="WP_231948691.1">
    <property type="nucleotide sequence ID" value="NZ_LT796768.1"/>
</dbReference>
<dbReference type="GO" id="GO:0005886">
    <property type="term" value="C:plasma membrane"/>
    <property type="evidence" value="ECO:0007669"/>
    <property type="project" value="TreeGrafter"/>
</dbReference>
<comment type="subcellular location">
    <subcellularLocation>
        <location evidence="1">Endomembrane system</location>
        <topology evidence="1">Multi-pass membrane protein</topology>
    </subcellularLocation>
</comment>
<feature type="transmembrane region" description="Helical" evidence="7">
    <location>
        <begin position="146"/>
        <end position="168"/>
    </location>
</feature>
<dbReference type="InterPro" id="IPR045018">
    <property type="entry name" value="Azg-like"/>
</dbReference>
<dbReference type="InterPro" id="IPR006043">
    <property type="entry name" value="NCS2"/>
</dbReference>
<reference evidence="9" key="1">
    <citation type="submission" date="2017-02" db="EMBL/GenBank/DDBJ databases">
        <authorList>
            <person name="Varghese N."/>
            <person name="Submissions S."/>
        </authorList>
    </citation>
    <scope>NUCLEOTIDE SEQUENCE [LARGE SCALE GENOMIC DNA]</scope>
    <source>
        <strain evidence="9">9H-4</strain>
    </source>
</reference>
<dbReference type="PANTHER" id="PTHR43337">
    <property type="entry name" value="XANTHINE/URACIL PERMEASE C887.17-RELATED"/>
    <property type="match status" value="1"/>
</dbReference>
<dbReference type="GO" id="GO:0005345">
    <property type="term" value="F:purine nucleobase transmembrane transporter activity"/>
    <property type="evidence" value="ECO:0007669"/>
    <property type="project" value="TreeGrafter"/>
</dbReference>
<evidence type="ECO:0000256" key="2">
    <source>
        <dbReference type="ARBA" id="ARBA00005697"/>
    </source>
</evidence>
<organism evidence="8 9">
    <name type="scientific">Aeromicrobium choanae</name>
    <dbReference type="NCBI Taxonomy" id="1736691"/>
    <lineage>
        <taxon>Bacteria</taxon>
        <taxon>Bacillati</taxon>
        <taxon>Actinomycetota</taxon>
        <taxon>Actinomycetes</taxon>
        <taxon>Propionibacteriales</taxon>
        <taxon>Nocardioidaceae</taxon>
        <taxon>Aeromicrobium</taxon>
    </lineage>
</organism>
<feature type="transmembrane region" description="Helical" evidence="7">
    <location>
        <begin position="413"/>
        <end position="442"/>
    </location>
</feature>
<keyword evidence="5 7" id="KW-1133">Transmembrane helix</keyword>
<accession>A0A1T4Z188</accession>
<sequence length="479" mass="49441">MTTTLDRYFKISQRGSSVGQEVRGGVVTFLTMAYIIVLNPIILSGVADADGKFLGGGTEPGSGFATIAACTALVAGVLTILMGVVANFPIALATGLGLNAFVAFSVATQMTWADAMGLVVLEGIVILVLVLTGFRKAVFDAVPGQLKTAIAVGIGLFLTLIGLIDAGFVRATGNAAPPIGMGIGGELSGWPVLVFSFGLLLMISLHTRRVPGAILIGIVVTTIVAIIVQAITDTPASGGDPTSKGWNLNVPAWPEKIIEKPDLSLLGDFNLLGSFDRVGVVAAVLLVFTLMLADFFDTMGTMTAVGAEAGLNDEDGAPEGAQRILIVDSVAAAVGGAAGVSSNTSYVESTAGVADGARTGLASVITGLCFLLATIFTPVVQIIPNEAAVAALVLVGFLMMTQVTEIDWKDPEIAIPAFLTIAFMPFTYSITAGIGAGFLAYVVLKVVMGKVREVHVLLWIIAAMFVAYFAIDPITRALT</sequence>
<feature type="transmembrane region" description="Helical" evidence="7">
    <location>
        <begin position="359"/>
        <end position="376"/>
    </location>
</feature>
<feature type="transmembrane region" description="Helical" evidence="7">
    <location>
        <begin position="63"/>
        <end position="83"/>
    </location>
</feature>
<evidence type="ECO:0000256" key="1">
    <source>
        <dbReference type="ARBA" id="ARBA00004127"/>
    </source>
</evidence>
<feature type="transmembrane region" description="Helical" evidence="7">
    <location>
        <begin position="382"/>
        <end position="401"/>
    </location>
</feature>
<dbReference type="GO" id="GO:0012505">
    <property type="term" value="C:endomembrane system"/>
    <property type="evidence" value="ECO:0007669"/>
    <property type="project" value="UniProtKB-SubCell"/>
</dbReference>
<comment type="similarity">
    <text evidence="2">Belongs to the nucleobase:cation symporter-2 (NCS2) (TC 2.A.40) family. Azg-like subfamily.</text>
</comment>
<evidence type="ECO:0000256" key="4">
    <source>
        <dbReference type="ARBA" id="ARBA00022692"/>
    </source>
</evidence>
<keyword evidence="3" id="KW-0813">Transport</keyword>
<keyword evidence="9" id="KW-1185">Reference proteome</keyword>
<name>A0A1T4Z188_9ACTN</name>
<protein>
    <submittedName>
        <fullName evidence="8">Putative MFS transporter, AGZA family, xanthine/uracil permease</fullName>
    </submittedName>
</protein>
<evidence type="ECO:0000256" key="6">
    <source>
        <dbReference type="ARBA" id="ARBA00023136"/>
    </source>
</evidence>
<dbReference type="STRING" id="1736691.SAMN06295964_1820"/>
<dbReference type="AlphaFoldDB" id="A0A1T4Z188"/>
<gene>
    <name evidence="8" type="ORF">SAMN06295964_1820</name>
</gene>